<dbReference type="SUPFAM" id="SSF54695">
    <property type="entry name" value="POZ domain"/>
    <property type="match status" value="1"/>
</dbReference>
<dbReference type="Proteomes" id="UP000807306">
    <property type="component" value="Unassembled WGS sequence"/>
</dbReference>
<evidence type="ECO:0008006" key="3">
    <source>
        <dbReference type="Google" id="ProtNLM"/>
    </source>
</evidence>
<proteinExistence type="predicted"/>
<sequence length="275" mass="32430">MDMSLIQDASDGASVKQRHPKYYIELVLFEVEDTLFRVQRDGFIRANPKFFDQFSLWSGEESSPIKLEDITAQAFEHLLMVLYPIGKDTPTYAEWLGVLYLATRWNMFEIRKEAFEALAALNEDNPRPIAEIIQLAQQYRIKRWLRQSYITLVQQKGLQLDALLLYLDPKTIMRIFAARTHLLERQPAVFVTDGKCNNCDKEDDWHTCMHCCFKKEQPHVFCSNCRATKAYWYCERYCRNRITPIALDDYSIVEAEVDKIFYEEFLEMEGLTIEM</sequence>
<protein>
    <recommendedName>
        <fullName evidence="3">BTB domain-containing protein</fullName>
    </recommendedName>
</protein>
<dbReference type="EMBL" id="MU157872">
    <property type="protein sequence ID" value="KAF9526329.1"/>
    <property type="molecule type" value="Genomic_DNA"/>
</dbReference>
<accession>A0A9P6ECL0</accession>
<organism evidence="1 2">
    <name type="scientific">Crepidotus variabilis</name>
    <dbReference type="NCBI Taxonomy" id="179855"/>
    <lineage>
        <taxon>Eukaryota</taxon>
        <taxon>Fungi</taxon>
        <taxon>Dikarya</taxon>
        <taxon>Basidiomycota</taxon>
        <taxon>Agaricomycotina</taxon>
        <taxon>Agaricomycetes</taxon>
        <taxon>Agaricomycetidae</taxon>
        <taxon>Agaricales</taxon>
        <taxon>Agaricineae</taxon>
        <taxon>Crepidotaceae</taxon>
        <taxon>Crepidotus</taxon>
    </lineage>
</organism>
<reference evidence="1" key="1">
    <citation type="submission" date="2020-11" db="EMBL/GenBank/DDBJ databases">
        <authorList>
            <consortium name="DOE Joint Genome Institute"/>
            <person name="Ahrendt S."/>
            <person name="Riley R."/>
            <person name="Andreopoulos W."/>
            <person name="Labutti K."/>
            <person name="Pangilinan J."/>
            <person name="Ruiz-Duenas F.J."/>
            <person name="Barrasa J.M."/>
            <person name="Sanchez-Garcia M."/>
            <person name="Camarero S."/>
            <person name="Miyauchi S."/>
            <person name="Serrano A."/>
            <person name="Linde D."/>
            <person name="Babiker R."/>
            <person name="Drula E."/>
            <person name="Ayuso-Fernandez I."/>
            <person name="Pacheco R."/>
            <person name="Padilla G."/>
            <person name="Ferreira P."/>
            <person name="Barriuso J."/>
            <person name="Kellner H."/>
            <person name="Castanera R."/>
            <person name="Alfaro M."/>
            <person name="Ramirez L."/>
            <person name="Pisabarro A.G."/>
            <person name="Kuo A."/>
            <person name="Tritt A."/>
            <person name="Lipzen A."/>
            <person name="He G."/>
            <person name="Yan M."/>
            <person name="Ng V."/>
            <person name="Cullen D."/>
            <person name="Martin F."/>
            <person name="Rosso M.-N."/>
            <person name="Henrissat B."/>
            <person name="Hibbett D."/>
            <person name="Martinez A.T."/>
            <person name="Grigoriev I.V."/>
        </authorList>
    </citation>
    <scope>NUCLEOTIDE SEQUENCE</scope>
    <source>
        <strain evidence="1">CBS 506.95</strain>
    </source>
</reference>
<dbReference type="AlphaFoldDB" id="A0A9P6ECL0"/>
<comment type="caution">
    <text evidence="1">The sequence shown here is derived from an EMBL/GenBank/DDBJ whole genome shotgun (WGS) entry which is preliminary data.</text>
</comment>
<keyword evidence="2" id="KW-1185">Reference proteome</keyword>
<evidence type="ECO:0000313" key="2">
    <source>
        <dbReference type="Proteomes" id="UP000807306"/>
    </source>
</evidence>
<evidence type="ECO:0000313" key="1">
    <source>
        <dbReference type="EMBL" id="KAF9526329.1"/>
    </source>
</evidence>
<dbReference type="Gene3D" id="3.30.710.10">
    <property type="entry name" value="Potassium Channel Kv1.1, Chain A"/>
    <property type="match status" value="1"/>
</dbReference>
<dbReference type="InterPro" id="IPR011333">
    <property type="entry name" value="SKP1/BTB/POZ_sf"/>
</dbReference>
<gene>
    <name evidence="1" type="ORF">CPB83DRAFT_896164</name>
</gene>
<name>A0A9P6ECL0_9AGAR</name>
<dbReference type="OrthoDB" id="3193844at2759"/>